<evidence type="ECO:0000313" key="2">
    <source>
        <dbReference type="Proteomes" id="UP001642484"/>
    </source>
</evidence>
<comment type="caution">
    <text evidence="1">The sequence shown here is derived from an EMBL/GenBank/DDBJ whole genome shotgun (WGS) entry which is preliminary data.</text>
</comment>
<dbReference type="Proteomes" id="UP001642484">
    <property type="component" value="Unassembled WGS sequence"/>
</dbReference>
<sequence>MACGMCLCSSVHCHHLWSSAHPRSRKLPWDRLRRFRGQPVLHRASEALEALEAQRSQKNLSLQPAARWGHQRRTAAAMPPKKEVVEALLPLQASHWRQLLDFGAGFRSFVLASNPVPPPLPCTLLIFLVQVFFVRSKPACPTAVEGMPLAYVHFSLLMRHLLQRTQPGEGRSAGPPLAVKFLVRLAGARSVATLLQNCQGDGQAWVANFNAAWDACGEDVLADCMVLLGELYPGEREVDGVDEATKASERMTLASLLIGAALQCSLQNLQSSPREQKQKSANTCRPDARALYLRPEDGAWSCIPREDHKGLFAKALHCSCSVRPPGGSTVDRFLLSMLDILIESKPSRPKDAVVNPDHSDSLEIRTFARLLRVLLQAYFIDPALLAAAESDAEGARLAGAFAGPSDPSELVPVLQSGPLRRSLAFMEQSPLLQVVQRRLCGAPFDDVLGSTEQLQRFALRELRVAWFDLRRSTCTLKRGTPPGTLLLLMKPLKLQLSCACEADLASFPYMSLAAAAQVTVRELKMSTAFVLGHAGLKLDGLGVSVPELEIKLSDATLLSRIAVSAILSIFQSTLQDCPSARTAVQGVWVLHKTSKDRALRAGRIREAYLRCFCVNLRHISAY</sequence>
<organism evidence="1 2">
    <name type="scientific">Durusdinium trenchii</name>
    <dbReference type="NCBI Taxonomy" id="1381693"/>
    <lineage>
        <taxon>Eukaryota</taxon>
        <taxon>Sar</taxon>
        <taxon>Alveolata</taxon>
        <taxon>Dinophyceae</taxon>
        <taxon>Suessiales</taxon>
        <taxon>Symbiodiniaceae</taxon>
        <taxon>Durusdinium</taxon>
    </lineage>
</organism>
<dbReference type="EMBL" id="CAXAMN010000681">
    <property type="protein sequence ID" value="CAK8990131.1"/>
    <property type="molecule type" value="Genomic_DNA"/>
</dbReference>
<keyword evidence="2" id="KW-1185">Reference proteome</keyword>
<evidence type="ECO:0000313" key="1">
    <source>
        <dbReference type="EMBL" id="CAK8990131.1"/>
    </source>
</evidence>
<protein>
    <submittedName>
        <fullName evidence="1">Uncharacterized protein</fullName>
    </submittedName>
</protein>
<proteinExistence type="predicted"/>
<reference evidence="1 2" key="1">
    <citation type="submission" date="2024-02" db="EMBL/GenBank/DDBJ databases">
        <authorList>
            <person name="Chen Y."/>
            <person name="Shah S."/>
            <person name="Dougan E. K."/>
            <person name="Thang M."/>
            <person name="Chan C."/>
        </authorList>
    </citation>
    <scope>NUCLEOTIDE SEQUENCE [LARGE SCALE GENOMIC DNA]</scope>
</reference>
<gene>
    <name evidence="1" type="ORF">CCMP2556_LOCUS1935</name>
</gene>
<name>A0ABP0HIU7_9DINO</name>
<accession>A0ABP0HIU7</accession>